<dbReference type="Proteomes" id="UP001500067">
    <property type="component" value="Unassembled WGS sequence"/>
</dbReference>
<feature type="domain" description="Polyphosphate kinase-2-related" evidence="4">
    <location>
        <begin position="28"/>
        <end position="268"/>
    </location>
</feature>
<evidence type="ECO:0000256" key="2">
    <source>
        <dbReference type="ARBA" id="ARBA00022679"/>
    </source>
</evidence>
<gene>
    <name evidence="5" type="ORF">GCM10023093_25260</name>
</gene>
<evidence type="ECO:0000313" key="5">
    <source>
        <dbReference type="EMBL" id="GAA4468181.1"/>
    </source>
</evidence>
<evidence type="ECO:0000256" key="3">
    <source>
        <dbReference type="ARBA" id="ARBA00022777"/>
    </source>
</evidence>
<keyword evidence="6" id="KW-1185">Reference proteome</keyword>
<dbReference type="PIRSF" id="PIRSF028756">
    <property type="entry name" value="PPK2_prd"/>
    <property type="match status" value="1"/>
</dbReference>
<evidence type="ECO:0000256" key="1">
    <source>
        <dbReference type="ARBA" id="ARBA00009924"/>
    </source>
</evidence>
<dbReference type="InterPro" id="IPR027417">
    <property type="entry name" value="P-loop_NTPase"/>
</dbReference>
<comment type="caution">
    <text evidence="5">The sequence shown here is derived from an EMBL/GenBank/DDBJ whole genome shotgun (WGS) entry which is preliminary data.</text>
</comment>
<proteinExistence type="inferred from homology"/>
<dbReference type="EMBL" id="BAABFA010000019">
    <property type="protein sequence ID" value="GAA4468181.1"/>
    <property type="molecule type" value="Genomic_DNA"/>
</dbReference>
<keyword evidence="2" id="KW-0808">Transferase</keyword>
<comment type="similarity">
    <text evidence="1">Belongs to the polyphosphate kinase 2 (PPK2) family. Class I subfamily.</text>
</comment>
<dbReference type="GO" id="GO:0016301">
    <property type="term" value="F:kinase activity"/>
    <property type="evidence" value="ECO:0007669"/>
    <property type="project" value="UniProtKB-KW"/>
</dbReference>
<name>A0ABP8NN94_9BACT</name>
<dbReference type="InterPro" id="IPR022300">
    <property type="entry name" value="PPK2-rel_1"/>
</dbReference>
<dbReference type="InterPro" id="IPR022488">
    <property type="entry name" value="PPK2-related"/>
</dbReference>
<organism evidence="5 6">
    <name type="scientific">Nemorincola caseinilytica</name>
    <dbReference type="NCBI Taxonomy" id="2054315"/>
    <lineage>
        <taxon>Bacteria</taxon>
        <taxon>Pseudomonadati</taxon>
        <taxon>Bacteroidota</taxon>
        <taxon>Chitinophagia</taxon>
        <taxon>Chitinophagales</taxon>
        <taxon>Chitinophagaceae</taxon>
        <taxon>Nemorincola</taxon>
    </lineage>
</organism>
<dbReference type="PANTHER" id="PTHR34383:SF3">
    <property type="entry name" value="POLYPHOSPHATE:AMP PHOSPHOTRANSFERASE"/>
    <property type="match status" value="1"/>
</dbReference>
<sequence>MDVRKYKISPGEKVRLSEVATAPGKLHDEEELREKLAACVEEISALQYRLYAENRRSLLIILQGMDSSGKDGTIKHLMRGLNPQGTQVHSFKHPTDLELEHDFLWRHIQKIPQHGEIAIFNRSHYENVLICKVHPELVLAERRPGIDTVKKVDKKFWKERYEQINGFEKGLVRNGIEIVKFFLHLSFDEQRDRFFARLDNKEKHWKFSAADITERGFWPEYQKAYEQALEHTSTKKAPWYVIPADHKPFTHLQVARIVLEKLRKMDPQFPPEDKKETALLQKARKQLKQGM</sequence>
<dbReference type="NCBIfam" id="TIGR03709">
    <property type="entry name" value="PPK2_rel_1"/>
    <property type="match status" value="1"/>
</dbReference>
<dbReference type="Gene3D" id="3.40.50.300">
    <property type="entry name" value="P-loop containing nucleotide triphosphate hydrolases"/>
    <property type="match status" value="1"/>
</dbReference>
<dbReference type="PANTHER" id="PTHR34383">
    <property type="entry name" value="POLYPHOSPHATE:AMP PHOSPHOTRANSFERASE-RELATED"/>
    <property type="match status" value="1"/>
</dbReference>
<accession>A0ABP8NN94</accession>
<evidence type="ECO:0000313" key="6">
    <source>
        <dbReference type="Proteomes" id="UP001500067"/>
    </source>
</evidence>
<dbReference type="InterPro" id="IPR016898">
    <property type="entry name" value="Polyphosphate_phosphotransfera"/>
</dbReference>
<dbReference type="Pfam" id="PF03976">
    <property type="entry name" value="PPK2"/>
    <property type="match status" value="1"/>
</dbReference>
<keyword evidence="3 5" id="KW-0418">Kinase</keyword>
<evidence type="ECO:0000259" key="4">
    <source>
        <dbReference type="Pfam" id="PF03976"/>
    </source>
</evidence>
<protein>
    <submittedName>
        <fullName evidence="5">Polyphosphate kinase 2 family protein</fullName>
    </submittedName>
</protein>
<dbReference type="SUPFAM" id="SSF52540">
    <property type="entry name" value="P-loop containing nucleoside triphosphate hydrolases"/>
    <property type="match status" value="1"/>
</dbReference>
<reference evidence="6" key="1">
    <citation type="journal article" date="2019" name="Int. J. Syst. Evol. Microbiol.">
        <title>The Global Catalogue of Microorganisms (GCM) 10K type strain sequencing project: providing services to taxonomists for standard genome sequencing and annotation.</title>
        <authorList>
            <consortium name="The Broad Institute Genomics Platform"/>
            <consortium name="The Broad Institute Genome Sequencing Center for Infectious Disease"/>
            <person name="Wu L."/>
            <person name="Ma J."/>
        </authorList>
    </citation>
    <scope>NUCLEOTIDE SEQUENCE [LARGE SCALE GENOMIC DNA]</scope>
    <source>
        <strain evidence="6">JCM 32105</strain>
    </source>
</reference>